<evidence type="ECO:0000313" key="7">
    <source>
        <dbReference type="EMBL" id="OGG11069.1"/>
    </source>
</evidence>
<dbReference type="Proteomes" id="UP000177268">
    <property type="component" value="Unassembled WGS sequence"/>
</dbReference>
<comment type="subcellular location">
    <subcellularLocation>
        <location evidence="1">Membrane</location>
        <topology evidence="1">Multi-pass membrane protein</topology>
    </subcellularLocation>
</comment>
<dbReference type="InterPro" id="IPR007016">
    <property type="entry name" value="O-antigen_ligase-rel_domated"/>
</dbReference>
<feature type="transmembrane region" description="Helical" evidence="5">
    <location>
        <begin position="28"/>
        <end position="47"/>
    </location>
</feature>
<accession>A0A1F5ZEZ9</accession>
<dbReference type="PANTHER" id="PTHR37422">
    <property type="entry name" value="TEICHURONIC ACID BIOSYNTHESIS PROTEIN TUAE"/>
    <property type="match status" value="1"/>
</dbReference>
<feature type="transmembrane region" description="Helical" evidence="5">
    <location>
        <begin position="117"/>
        <end position="135"/>
    </location>
</feature>
<protein>
    <recommendedName>
        <fullName evidence="6">O-antigen ligase-related domain-containing protein</fullName>
    </recommendedName>
</protein>
<evidence type="ECO:0000313" key="8">
    <source>
        <dbReference type="Proteomes" id="UP000177268"/>
    </source>
</evidence>
<feature type="domain" description="O-antigen ligase-related" evidence="6">
    <location>
        <begin position="196"/>
        <end position="326"/>
    </location>
</feature>
<evidence type="ECO:0000259" key="6">
    <source>
        <dbReference type="Pfam" id="PF04932"/>
    </source>
</evidence>
<evidence type="ECO:0000256" key="5">
    <source>
        <dbReference type="SAM" id="Phobius"/>
    </source>
</evidence>
<keyword evidence="3 5" id="KW-1133">Transmembrane helix</keyword>
<feature type="transmembrane region" description="Helical" evidence="5">
    <location>
        <begin position="350"/>
        <end position="377"/>
    </location>
</feature>
<evidence type="ECO:0000256" key="1">
    <source>
        <dbReference type="ARBA" id="ARBA00004141"/>
    </source>
</evidence>
<dbReference type="STRING" id="1798370.A2Z00_01650"/>
<dbReference type="EMBL" id="MFIZ01000037">
    <property type="protein sequence ID" value="OGG11069.1"/>
    <property type="molecule type" value="Genomic_DNA"/>
</dbReference>
<dbReference type="InterPro" id="IPR051533">
    <property type="entry name" value="WaaL-like"/>
</dbReference>
<dbReference type="GO" id="GO:0016020">
    <property type="term" value="C:membrane"/>
    <property type="evidence" value="ECO:0007669"/>
    <property type="project" value="UniProtKB-SubCell"/>
</dbReference>
<feature type="transmembrane region" description="Helical" evidence="5">
    <location>
        <begin position="310"/>
        <end position="330"/>
    </location>
</feature>
<dbReference type="AlphaFoldDB" id="A0A1F5ZEZ9"/>
<feature type="transmembrane region" description="Helical" evidence="5">
    <location>
        <begin position="200"/>
        <end position="221"/>
    </location>
</feature>
<sequence>MPIIFICFILSLLFGQLGVLPITPGAYVYLHDMVLLVFLCAGGLYWLKKRTFVMPKLYKPIVAFVMVGVVSLAVNSYRFPTNETLTSGLYLIRWAMYALLYGLLVQKLISSSLLLRGLYGFGTGISVLGFIQYIWYPELRNLSYLGWDPHFYRLFSTLFDPNFAGAIIVLAIFLGVFLMQRYPRQKALWVLQIVNGIALYLTYSRSSYVAFAVATVCFILLRKKWKAIMLLILVLLLVIIVPKPGGKTLSLMRMDSTVARIGNWQQTGGLIGKAPIIGYGFNTLRFVKESGVTRQGDVISRAGAGIDSSVLFVLATTGIIGLVIYMWLIWSMVSNVRLGKIPKILYEVYILSLVVLGIHSLFSNSLFYPWVMIWLWIFTAGVEDYG</sequence>
<dbReference type="PANTHER" id="PTHR37422:SF21">
    <property type="entry name" value="EXOQ-LIKE PROTEIN"/>
    <property type="match status" value="1"/>
</dbReference>
<comment type="caution">
    <text evidence="7">The sequence shown here is derived from an EMBL/GenBank/DDBJ whole genome shotgun (WGS) entry which is preliminary data.</text>
</comment>
<name>A0A1F5ZEZ9_9BACT</name>
<dbReference type="Pfam" id="PF04932">
    <property type="entry name" value="Wzy_C"/>
    <property type="match status" value="1"/>
</dbReference>
<feature type="transmembrane region" description="Helical" evidence="5">
    <location>
        <begin position="85"/>
        <end position="105"/>
    </location>
</feature>
<gene>
    <name evidence="7" type="ORF">A2Z00_01650</name>
</gene>
<organism evidence="7 8">
    <name type="scientific">Candidatus Gottesmanbacteria bacterium RBG_13_45_10</name>
    <dbReference type="NCBI Taxonomy" id="1798370"/>
    <lineage>
        <taxon>Bacteria</taxon>
        <taxon>Candidatus Gottesmaniibacteriota</taxon>
    </lineage>
</organism>
<reference evidence="7 8" key="1">
    <citation type="journal article" date="2016" name="Nat. Commun.">
        <title>Thousands of microbial genomes shed light on interconnected biogeochemical processes in an aquifer system.</title>
        <authorList>
            <person name="Anantharaman K."/>
            <person name="Brown C.T."/>
            <person name="Hug L.A."/>
            <person name="Sharon I."/>
            <person name="Castelle C.J."/>
            <person name="Probst A.J."/>
            <person name="Thomas B.C."/>
            <person name="Singh A."/>
            <person name="Wilkins M.J."/>
            <person name="Karaoz U."/>
            <person name="Brodie E.L."/>
            <person name="Williams K.H."/>
            <person name="Hubbard S.S."/>
            <person name="Banfield J.F."/>
        </authorList>
    </citation>
    <scope>NUCLEOTIDE SEQUENCE [LARGE SCALE GENOMIC DNA]</scope>
</reference>
<feature type="transmembrane region" description="Helical" evidence="5">
    <location>
        <begin position="155"/>
        <end position="179"/>
    </location>
</feature>
<proteinExistence type="predicted"/>
<keyword evidence="2 5" id="KW-0812">Transmembrane</keyword>
<feature type="transmembrane region" description="Helical" evidence="5">
    <location>
        <begin position="59"/>
        <end position="79"/>
    </location>
</feature>
<evidence type="ECO:0000256" key="3">
    <source>
        <dbReference type="ARBA" id="ARBA00022989"/>
    </source>
</evidence>
<evidence type="ECO:0000256" key="2">
    <source>
        <dbReference type="ARBA" id="ARBA00022692"/>
    </source>
</evidence>
<keyword evidence="4 5" id="KW-0472">Membrane</keyword>
<evidence type="ECO:0000256" key="4">
    <source>
        <dbReference type="ARBA" id="ARBA00023136"/>
    </source>
</evidence>
<feature type="transmembrane region" description="Helical" evidence="5">
    <location>
        <begin position="227"/>
        <end position="245"/>
    </location>
</feature>